<evidence type="ECO:0000313" key="2">
    <source>
        <dbReference type="EMBL" id="BBM38049.1"/>
    </source>
</evidence>
<proteinExistence type="predicted"/>
<sequence length="150" mass="18463">MVNFLKKYKFDLIILFYIQCVQSLLIFYENKYNKIIEIILILLLFFFVRKKITYYYKILFYEIITMLIEYFYFYNYPFKKEFMALIVIIILVEIKYKYIKKVFSQGKEMIINCIIFLFIAYIIKYGFKILVMLTVALVYSIYMFFNGGIK</sequence>
<dbReference type="EMBL" id="AP019823">
    <property type="protein sequence ID" value="BBM38049.1"/>
    <property type="molecule type" value="Genomic_DNA"/>
</dbReference>
<name>A0A510JFF0_9FUSO</name>
<evidence type="ECO:0000313" key="3">
    <source>
        <dbReference type="Proteomes" id="UP000321892"/>
    </source>
</evidence>
<feature type="transmembrane region" description="Helical" evidence="1">
    <location>
        <begin position="59"/>
        <end position="76"/>
    </location>
</feature>
<feature type="transmembrane region" description="Helical" evidence="1">
    <location>
        <begin position="82"/>
        <end position="99"/>
    </location>
</feature>
<dbReference type="KEGG" id="lhf:JCM16775_0756"/>
<protein>
    <submittedName>
        <fullName evidence="2">Uncharacterized protein</fullName>
    </submittedName>
</protein>
<dbReference type="AlphaFoldDB" id="A0A510JFF0"/>
<feature type="transmembrane region" description="Helical" evidence="1">
    <location>
        <begin position="106"/>
        <end position="123"/>
    </location>
</feature>
<accession>A0A510JFF0</accession>
<keyword evidence="1" id="KW-1133">Transmembrane helix</keyword>
<gene>
    <name evidence="2" type="ORF">JCM16775_0756</name>
</gene>
<reference evidence="2 3" key="1">
    <citation type="submission" date="2019-07" db="EMBL/GenBank/DDBJ databases">
        <title>Complete Genome Sequence of Leptotrichia hofstadii Strain JCM16775.</title>
        <authorList>
            <person name="Watanabe S."/>
            <person name="Cui L."/>
        </authorList>
    </citation>
    <scope>NUCLEOTIDE SEQUENCE [LARGE SCALE GENOMIC DNA]</scope>
    <source>
        <strain evidence="2 3">JCM16775</strain>
    </source>
</reference>
<feature type="transmembrane region" description="Helical" evidence="1">
    <location>
        <begin position="12"/>
        <end position="28"/>
    </location>
</feature>
<feature type="transmembrane region" description="Helical" evidence="1">
    <location>
        <begin position="34"/>
        <end position="52"/>
    </location>
</feature>
<keyword evidence="1" id="KW-0812">Transmembrane</keyword>
<keyword evidence="3" id="KW-1185">Reference proteome</keyword>
<organism evidence="2 3">
    <name type="scientific">Leptotrichia hofstadii</name>
    <dbReference type="NCBI Taxonomy" id="157688"/>
    <lineage>
        <taxon>Bacteria</taxon>
        <taxon>Fusobacteriati</taxon>
        <taxon>Fusobacteriota</taxon>
        <taxon>Fusobacteriia</taxon>
        <taxon>Fusobacteriales</taxon>
        <taxon>Leptotrichiaceae</taxon>
        <taxon>Leptotrichia</taxon>
    </lineage>
</organism>
<keyword evidence="1" id="KW-0472">Membrane</keyword>
<evidence type="ECO:0000256" key="1">
    <source>
        <dbReference type="SAM" id="Phobius"/>
    </source>
</evidence>
<dbReference type="Proteomes" id="UP000321892">
    <property type="component" value="Chromosome"/>
</dbReference>